<feature type="modified residue" description="4-aspartylphosphate" evidence="1">
    <location>
        <position position="77"/>
    </location>
</feature>
<dbReference type="GO" id="GO:0000160">
    <property type="term" value="P:phosphorelay signal transduction system"/>
    <property type="evidence" value="ECO:0007669"/>
    <property type="project" value="InterPro"/>
</dbReference>
<dbReference type="Gene3D" id="3.40.50.2300">
    <property type="match status" value="1"/>
</dbReference>
<feature type="domain" description="Response regulatory" evidence="2">
    <location>
        <begin position="26"/>
        <end position="144"/>
    </location>
</feature>
<organism evidence="4 5">
    <name type="scientific">Stutzerimonas stutzeri</name>
    <name type="common">Pseudomonas stutzeri</name>
    <dbReference type="NCBI Taxonomy" id="316"/>
    <lineage>
        <taxon>Bacteria</taxon>
        <taxon>Pseudomonadati</taxon>
        <taxon>Pseudomonadota</taxon>
        <taxon>Gammaproteobacteria</taxon>
        <taxon>Pseudomonadales</taxon>
        <taxon>Pseudomonadaceae</taxon>
        <taxon>Stutzerimonas</taxon>
    </lineage>
</organism>
<evidence type="ECO:0000313" key="4">
    <source>
        <dbReference type="EMBL" id="PNG07625.1"/>
    </source>
</evidence>
<dbReference type="InterPro" id="IPR052340">
    <property type="entry name" value="RNase_Y/CdgJ"/>
</dbReference>
<feature type="domain" description="HDOD" evidence="3">
    <location>
        <begin position="176"/>
        <end position="364"/>
    </location>
</feature>
<evidence type="ECO:0000256" key="1">
    <source>
        <dbReference type="PROSITE-ProRule" id="PRU00169"/>
    </source>
</evidence>
<dbReference type="InterPro" id="IPR001789">
    <property type="entry name" value="Sig_transdc_resp-reg_receiver"/>
</dbReference>
<dbReference type="PANTHER" id="PTHR33525">
    <property type="match status" value="1"/>
</dbReference>
<evidence type="ECO:0000259" key="3">
    <source>
        <dbReference type="PROSITE" id="PS51833"/>
    </source>
</evidence>
<dbReference type="InterPro" id="IPR013976">
    <property type="entry name" value="HDOD"/>
</dbReference>
<gene>
    <name evidence="4" type="ORF">CXL00_00720</name>
</gene>
<evidence type="ECO:0000313" key="5">
    <source>
        <dbReference type="Proteomes" id="UP000235897"/>
    </source>
</evidence>
<dbReference type="Pfam" id="PF08668">
    <property type="entry name" value="HDOD"/>
    <property type="match status" value="1"/>
</dbReference>
<dbReference type="PROSITE" id="PS51833">
    <property type="entry name" value="HDOD"/>
    <property type="match status" value="1"/>
</dbReference>
<dbReference type="SMART" id="SM00448">
    <property type="entry name" value="REC"/>
    <property type="match status" value="1"/>
</dbReference>
<dbReference type="SUPFAM" id="SSF52172">
    <property type="entry name" value="CheY-like"/>
    <property type="match status" value="1"/>
</dbReference>
<dbReference type="AlphaFoldDB" id="A0A2N8SYS4"/>
<dbReference type="GO" id="GO:0016301">
    <property type="term" value="F:kinase activity"/>
    <property type="evidence" value="ECO:0007669"/>
    <property type="project" value="UniProtKB-KW"/>
</dbReference>
<proteinExistence type="predicted"/>
<dbReference type="EMBL" id="POUW01000001">
    <property type="protein sequence ID" value="PNG07625.1"/>
    <property type="molecule type" value="Genomic_DNA"/>
</dbReference>
<comment type="caution">
    <text evidence="4">The sequence shown here is derived from an EMBL/GenBank/DDBJ whole genome shotgun (WGS) entry which is preliminary data.</text>
</comment>
<keyword evidence="4" id="KW-0418">Kinase</keyword>
<dbReference type="PANTHER" id="PTHR33525:SF3">
    <property type="entry name" value="RIBONUCLEASE Y"/>
    <property type="match status" value="1"/>
</dbReference>
<reference evidence="4 5" key="1">
    <citation type="submission" date="2018-01" db="EMBL/GenBank/DDBJ databases">
        <title>Denitrification phenotypes of diverse strains of Pseudomonas stutzeri.</title>
        <authorList>
            <person name="Milligan D.A."/>
            <person name="Bergaust L."/>
            <person name="Bakken L.R."/>
            <person name="Frostegard A."/>
        </authorList>
    </citation>
    <scope>NUCLEOTIDE SEQUENCE [LARGE SCALE GENOMIC DNA]</scope>
    <source>
        <strain evidence="4 5">28a3</strain>
    </source>
</reference>
<keyword evidence="1" id="KW-0597">Phosphoprotein</keyword>
<sequence>MAKRSVSPQQPHPINGGDLRPGSVSYVLVAYSEPWRADQMAQLIESLAPRTRVIQVHDGHSALAACRRQTPGLLIADGELDELDGFSLLAQLRQAASTRLLPCILISQRLDAHSVRAARPLRPHAYLGKPCDLDELQRRLLTLLPRAPRGLHTQADPPGPDLDAFLERMRNNNRGAPMLEAVQIAIQECLSADDRDLGVIEAQLSKDPQVTARLIQLANSAAQHQASICQSLSQALPRLGLKRALNLVLAMALQHSAILGDERLSRRAATICAEAQRAAQLAEWLARKARLDVELCYTAGLLHNIGELALLRTLQDWLDSGEALDEERIESVLSGCAAGFGSALRSRWALPLQLRQAITAFYGLGVDVFSREALVLNLAGTLMRLPPDRIPDSLRDERTVRLLRLDAAILDEVAAAVPAAG</sequence>
<accession>A0A2N8SYS4</accession>
<dbReference type="SUPFAM" id="SSF109604">
    <property type="entry name" value="HD-domain/PDEase-like"/>
    <property type="match status" value="1"/>
</dbReference>
<dbReference type="Gene3D" id="1.10.3210.10">
    <property type="entry name" value="Hypothetical protein af1432"/>
    <property type="match status" value="1"/>
</dbReference>
<dbReference type="Proteomes" id="UP000235897">
    <property type="component" value="Unassembled WGS sequence"/>
</dbReference>
<keyword evidence="4" id="KW-0808">Transferase</keyword>
<protein>
    <submittedName>
        <fullName evidence="4">Histidine kinase</fullName>
    </submittedName>
</protein>
<dbReference type="Pfam" id="PF00072">
    <property type="entry name" value="Response_reg"/>
    <property type="match status" value="1"/>
</dbReference>
<dbReference type="OrthoDB" id="2085719at2"/>
<evidence type="ECO:0000259" key="2">
    <source>
        <dbReference type="PROSITE" id="PS50110"/>
    </source>
</evidence>
<dbReference type="InterPro" id="IPR011006">
    <property type="entry name" value="CheY-like_superfamily"/>
</dbReference>
<dbReference type="CDD" id="cd00156">
    <property type="entry name" value="REC"/>
    <property type="match status" value="1"/>
</dbReference>
<name>A0A2N8SYS4_STUST</name>
<dbReference type="PROSITE" id="PS50110">
    <property type="entry name" value="RESPONSE_REGULATORY"/>
    <property type="match status" value="1"/>
</dbReference>